<dbReference type="Pfam" id="PF00144">
    <property type="entry name" value="Beta-lactamase"/>
    <property type="match status" value="1"/>
</dbReference>
<dbReference type="SUPFAM" id="SSF56601">
    <property type="entry name" value="beta-lactamase/transpeptidase-like"/>
    <property type="match status" value="1"/>
</dbReference>
<proteinExistence type="predicted"/>
<keyword evidence="3" id="KW-1185">Reference proteome</keyword>
<name>A0A923N5V4_9BACT</name>
<dbReference type="InterPro" id="IPR001466">
    <property type="entry name" value="Beta-lactam-related"/>
</dbReference>
<evidence type="ECO:0000313" key="2">
    <source>
        <dbReference type="EMBL" id="MBC5992384.1"/>
    </source>
</evidence>
<accession>A0A923N5V4</accession>
<sequence length="350" mass="38839">MATALTQALDTHLQNCYTEEQPGAAILVTRVGEVLYEGCIGLMDLNTREPITPATNFRLASVSKQFTAKCVQLLQQQGLLQYTNRLSSFFPELAHLGSDISIAHLLNHTSGLPDYEGFVADTRQEQVHDREVLTITASQPHLLFAPGSQYRYSNTGYVLLALVVEKVSGMAYAEFLSKYIFKPLSMSNTVLYEAGKPIPNRAIGYAVNAAGEMILSDQSVCSATKGDGCIYTSLRDYLKWHEALQQQGFNIEGALQSINTNIEGNPALYYGMGWFFTKRSNGSLEMYHSGNTCGFSNLVIRVPESQLLIACFSNIADNPHLLTNFINVLQQHPKTRLESDLICRLLHLTR</sequence>
<dbReference type="InterPro" id="IPR012338">
    <property type="entry name" value="Beta-lactam/transpept-like"/>
</dbReference>
<gene>
    <name evidence="2" type="ORF">H8S84_05990</name>
</gene>
<dbReference type="AlphaFoldDB" id="A0A923N5V4"/>
<dbReference type="InterPro" id="IPR050491">
    <property type="entry name" value="AmpC-like"/>
</dbReference>
<evidence type="ECO:0000259" key="1">
    <source>
        <dbReference type="Pfam" id="PF00144"/>
    </source>
</evidence>
<reference evidence="2" key="1">
    <citation type="submission" date="2020-08" db="EMBL/GenBank/DDBJ databases">
        <title>Pontibacter sp. SD6 16S ribosomal RNA gene Genome sequencing and assembly.</title>
        <authorList>
            <person name="Kang M."/>
        </authorList>
    </citation>
    <scope>NUCLEOTIDE SEQUENCE</scope>
    <source>
        <strain evidence="2">SD6</strain>
    </source>
</reference>
<dbReference type="EMBL" id="JACRVF010000001">
    <property type="protein sequence ID" value="MBC5992384.1"/>
    <property type="molecule type" value="Genomic_DNA"/>
</dbReference>
<dbReference type="RefSeq" id="WP_187066330.1">
    <property type="nucleotide sequence ID" value="NZ_JACRVF010000001.1"/>
</dbReference>
<comment type="caution">
    <text evidence="2">The sequence shown here is derived from an EMBL/GenBank/DDBJ whole genome shotgun (WGS) entry which is preliminary data.</text>
</comment>
<dbReference type="Gene3D" id="3.40.710.10">
    <property type="entry name" value="DD-peptidase/beta-lactamase superfamily"/>
    <property type="match status" value="1"/>
</dbReference>
<organism evidence="2 3">
    <name type="scientific">Pontibacter cellulosilyticus</name>
    <dbReference type="NCBI Taxonomy" id="1720253"/>
    <lineage>
        <taxon>Bacteria</taxon>
        <taxon>Pseudomonadati</taxon>
        <taxon>Bacteroidota</taxon>
        <taxon>Cytophagia</taxon>
        <taxon>Cytophagales</taxon>
        <taxon>Hymenobacteraceae</taxon>
        <taxon>Pontibacter</taxon>
    </lineage>
</organism>
<dbReference type="PANTHER" id="PTHR46825">
    <property type="entry name" value="D-ALANYL-D-ALANINE-CARBOXYPEPTIDASE/ENDOPEPTIDASE AMPH"/>
    <property type="match status" value="1"/>
</dbReference>
<dbReference type="PANTHER" id="PTHR46825:SF9">
    <property type="entry name" value="BETA-LACTAMASE-RELATED DOMAIN-CONTAINING PROTEIN"/>
    <property type="match status" value="1"/>
</dbReference>
<evidence type="ECO:0000313" key="3">
    <source>
        <dbReference type="Proteomes" id="UP000603640"/>
    </source>
</evidence>
<protein>
    <submittedName>
        <fullName evidence="2">Beta-lactamase family protein</fullName>
    </submittedName>
</protein>
<dbReference type="Proteomes" id="UP000603640">
    <property type="component" value="Unassembled WGS sequence"/>
</dbReference>
<feature type="domain" description="Beta-lactamase-related" evidence="1">
    <location>
        <begin position="20"/>
        <end position="319"/>
    </location>
</feature>